<keyword evidence="6" id="KW-1185">Reference proteome</keyword>
<feature type="coiled-coil region" evidence="1">
    <location>
        <begin position="36"/>
        <end position="105"/>
    </location>
</feature>
<evidence type="ECO:0000313" key="3">
    <source>
        <dbReference type="EMBL" id="AZH27293.1"/>
    </source>
</evidence>
<dbReference type="Proteomes" id="UP000282007">
    <property type="component" value="Plasmid pJCM16430-01"/>
</dbReference>
<dbReference type="Proteomes" id="UP000277326">
    <property type="component" value="Unassembled WGS sequence"/>
</dbReference>
<reference evidence="3 6" key="2">
    <citation type="submission" date="2018-07" db="EMBL/GenBank/DDBJ databases">
        <title>Genome sequences of Haloplanus aerogenes JCM 16430T.</title>
        <authorList>
            <person name="Kim Y.B."/>
            <person name="Roh S.W."/>
        </authorList>
    </citation>
    <scope>NUCLEOTIDE SEQUENCE [LARGE SCALE GENOMIC DNA]</scope>
    <source>
        <strain evidence="3 6">JCM 16430</strain>
        <plasmid evidence="3">pJCM16430-01</plasmid>
        <plasmid evidence="6">pjcm16430-01</plasmid>
    </source>
</reference>
<protein>
    <submittedName>
        <fullName evidence="4">Putative RNA-binding protein with TRAM domain</fullName>
    </submittedName>
</protein>
<evidence type="ECO:0000259" key="2">
    <source>
        <dbReference type="PROSITE" id="PS50926"/>
    </source>
</evidence>
<dbReference type="InterPro" id="IPR012340">
    <property type="entry name" value="NA-bd_OB-fold"/>
</dbReference>
<dbReference type="KEGG" id="haer:DU502_17890"/>
<keyword evidence="3" id="KW-0614">Plasmid</keyword>
<dbReference type="EMBL" id="REFS01000011">
    <property type="protein sequence ID" value="RMB08298.1"/>
    <property type="molecule type" value="Genomic_DNA"/>
</dbReference>
<dbReference type="Gene3D" id="2.40.50.140">
    <property type="entry name" value="Nucleic acid-binding proteins"/>
    <property type="match status" value="1"/>
</dbReference>
<reference evidence="4 5" key="1">
    <citation type="journal article" date="2015" name="Stand. Genomic Sci.">
        <title>Genomic Encyclopedia of Bacterial and Archaeal Type Strains, Phase III: the genomes of soil and plant-associated and newly described type strains.</title>
        <authorList>
            <person name="Whitman W.B."/>
            <person name="Woyke T."/>
            <person name="Klenk H.P."/>
            <person name="Zhou Y."/>
            <person name="Lilburn T.G."/>
            <person name="Beck B.J."/>
            <person name="De Vos P."/>
            <person name="Vandamme P."/>
            <person name="Eisen J.A."/>
            <person name="Garrity G."/>
            <person name="Hugenholtz P."/>
            <person name="Kyrpides N.C."/>
        </authorList>
    </citation>
    <scope>NUCLEOTIDE SEQUENCE [LARGE SCALE GENOMIC DNA]</scope>
    <source>
        <strain evidence="4 5">CGMCC 1.10124</strain>
    </source>
</reference>
<evidence type="ECO:0000313" key="4">
    <source>
        <dbReference type="EMBL" id="RMB08298.1"/>
    </source>
</evidence>
<dbReference type="EMBL" id="CP034146">
    <property type="protein sequence ID" value="AZH27293.1"/>
    <property type="molecule type" value="Genomic_DNA"/>
</dbReference>
<gene>
    <name evidence="4" type="ORF">ATH50_3628</name>
    <name evidence="3" type="ORF">DU502_17890</name>
</gene>
<name>A0A3M0CFA9_9EURY</name>
<dbReference type="Gene3D" id="1.20.5.340">
    <property type="match status" value="1"/>
</dbReference>
<dbReference type="PROSITE" id="PS50926">
    <property type="entry name" value="TRAM"/>
    <property type="match status" value="1"/>
</dbReference>
<dbReference type="GeneID" id="38473198"/>
<dbReference type="AlphaFoldDB" id="A0A3M0CFA9"/>
<proteinExistence type="predicted"/>
<reference evidence="4" key="3">
    <citation type="submission" date="2018-10" db="EMBL/GenBank/DDBJ databases">
        <authorList>
            <person name="Whitman W."/>
            <person name="Huntemann M."/>
            <person name="Clum A."/>
            <person name="Pillay M."/>
            <person name="Palaniappan K."/>
            <person name="Varghese N."/>
            <person name="Mikhailova N."/>
            <person name="Stamatis D."/>
            <person name="Reddy T."/>
            <person name="Daum C."/>
            <person name="Shapiro N."/>
            <person name="Ivanova N."/>
            <person name="Kyrpides N."/>
            <person name="Woyke T."/>
        </authorList>
    </citation>
    <scope>NUCLEOTIDE SEQUENCE</scope>
    <source>
        <strain evidence="4">CGMCC 1.10124</strain>
    </source>
</reference>
<accession>A0A3M0CFA9</accession>
<feature type="domain" description="TRAM" evidence="2">
    <location>
        <begin position="128"/>
        <end position="194"/>
    </location>
</feature>
<dbReference type="RefSeq" id="WP_121922140.1">
    <property type="nucleotide sequence ID" value="NZ_CP034146.1"/>
</dbReference>
<geneLocation type="plasmid" evidence="3">
    <name>pJCM16430-01</name>
</geneLocation>
<organism evidence="4 5">
    <name type="scientific">Haloplanus aerogenes</name>
    <dbReference type="NCBI Taxonomy" id="660522"/>
    <lineage>
        <taxon>Archaea</taxon>
        <taxon>Methanobacteriati</taxon>
        <taxon>Methanobacteriota</taxon>
        <taxon>Stenosarchaea group</taxon>
        <taxon>Halobacteria</taxon>
        <taxon>Halobacteriales</taxon>
        <taxon>Haloferacaceae</taxon>
        <taxon>Haloplanus</taxon>
    </lineage>
</organism>
<geneLocation type="plasmid" evidence="6">
    <name>pjcm16430-01</name>
</geneLocation>
<evidence type="ECO:0000313" key="6">
    <source>
        <dbReference type="Proteomes" id="UP000282007"/>
    </source>
</evidence>
<dbReference type="SUPFAM" id="SSF57997">
    <property type="entry name" value="Tropomyosin"/>
    <property type="match status" value="1"/>
</dbReference>
<dbReference type="InterPro" id="IPR002792">
    <property type="entry name" value="TRAM_dom"/>
</dbReference>
<sequence length="195" mass="21485">MSSSASNGGTHTHHIRSNLDGLEDLFTFLVAVPEALEDQNARIEGLDERIEEGLETVEGLERAYESLLANLQEAEAELDEQQAEVKALREEVDGLRDDLDALRGLYSDRVLDKEDAHVNAQKRDATDIVNVGDTRTVVVDDTDYDDPRDPKAVAHIEGLVTFVPAPEKDLSEGDEVEIRISDVGENHAQAVRLEG</sequence>
<evidence type="ECO:0000313" key="5">
    <source>
        <dbReference type="Proteomes" id="UP000277326"/>
    </source>
</evidence>
<keyword evidence="1" id="KW-0175">Coiled coil</keyword>
<evidence type="ECO:0000256" key="1">
    <source>
        <dbReference type="SAM" id="Coils"/>
    </source>
</evidence>